<dbReference type="STRING" id="676599.ARC20_13145"/>
<evidence type="ECO:0008006" key="3">
    <source>
        <dbReference type="Google" id="ProtNLM"/>
    </source>
</evidence>
<name>A0A0R0A4T7_9GAMM</name>
<dbReference type="Proteomes" id="UP000051802">
    <property type="component" value="Unassembled WGS sequence"/>
</dbReference>
<dbReference type="EMBL" id="LLXU01000100">
    <property type="protein sequence ID" value="KRG40176.1"/>
    <property type="molecule type" value="Genomic_DNA"/>
</dbReference>
<sequence length="149" mass="15611">MPAVIRARPLHTMMARLACLAVVLMLCAPLLSRALQSPMGTRFAELCTAQGLKQVALDAPMAMPTAMDHGASHAGHAASQGGGDPHAMHGGEAACDYCLLAIRLLPVLAILFCWLRLPRTAGPRALAMAWPRALAAWPAHPARGPPLAA</sequence>
<dbReference type="Pfam" id="PF11162">
    <property type="entry name" value="DUF2946"/>
    <property type="match status" value="1"/>
</dbReference>
<organism evidence="1 2">
    <name type="scientific">Stenotrophomonas panacihumi</name>
    <dbReference type="NCBI Taxonomy" id="676599"/>
    <lineage>
        <taxon>Bacteria</taxon>
        <taxon>Pseudomonadati</taxon>
        <taxon>Pseudomonadota</taxon>
        <taxon>Gammaproteobacteria</taxon>
        <taxon>Lysobacterales</taxon>
        <taxon>Lysobacteraceae</taxon>
        <taxon>Stenotrophomonas</taxon>
    </lineage>
</organism>
<gene>
    <name evidence="1" type="ORF">ARC20_13145</name>
</gene>
<accession>A0A0R0A4T7</accession>
<evidence type="ECO:0000313" key="2">
    <source>
        <dbReference type="Proteomes" id="UP000051802"/>
    </source>
</evidence>
<proteinExistence type="predicted"/>
<reference evidence="1 2" key="1">
    <citation type="submission" date="2015-10" db="EMBL/GenBank/DDBJ databases">
        <title>Genome sequencing and analysis of members of genus Stenotrophomonas.</title>
        <authorList>
            <person name="Patil P.P."/>
            <person name="Midha S."/>
            <person name="Patil P.B."/>
        </authorList>
    </citation>
    <scope>NUCLEOTIDE SEQUENCE [LARGE SCALE GENOMIC DNA]</scope>
    <source>
        <strain evidence="1 2">JCM 16536</strain>
    </source>
</reference>
<dbReference type="AlphaFoldDB" id="A0A0R0A4T7"/>
<comment type="caution">
    <text evidence="1">The sequence shown here is derived from an EMBL/GenBank/DDBJ whole genome shotgun (WGS) entry which is preliminary data.</text>
</comment>
<dbReference type="InterPro" id="IPR021333">
    <property type="entry name" value="DUF2946"/>
</dbReference>
<evidence type="ECO:0000313" key="1">
    <source>
        <dbReference type="EMBL" id="KRG40176.1"/>
    </source>
</evidence>
<keyword evidence="2" id="KW-1185">Reference proteome</keyword>
<protein>
    <recommendedName>
        <fullName evidence="3">DUF2946 domain-containing protein</fullName>
    </recommendedName>
</protein>